<dbReference type="Proteomes" id="UP000010473">
    <property type="component" value="Chromosome"/>
</dbReference>
<sequence length="420" mass="46110">MDKKRSLVSSKSTPNQSKKKNLKPKKGNQPPVRPTSASKTKPQLNGTQNSSQRTSSTPQKRLEKKINRPQSFLDPQKLTSSSNLFVSAVRIAVIVIGISTILGTVIAVASNINSPLVQANQSTTEKLQAASAENQKELEKLLPNVVLGKEITSLKSKLQTLASQYPKLQPAIFLVDLDDHSYVSIQGSGAIAAASTIKIPILVAFFQDVDQGKFRLDQELTMNKEDIGSGSGSMQYEKPGTQFTTLEVATKMITISDNTATNMLIKIMGGAEKLNQRFLEWGLTETVIRNPLPDLEGTNSTTPEDLGNLLINLERGKLVSLKSRDRMFTIMSNLVRNTLLPVGLEADATIAHKTGDIRSVLGDVGIIDMPNGKRYVASVLVKRPDNDPQAKEFIQKMSQVAYQHLKWQPSNLFSEETFTH</sequence>
<keyword evidence="2" id="KW-1133">Transmembrane helix</keyword>
<evidence type="ECO:0000256" key="2">
    <source>
        <dbReference type="SAM" id="Phobius"/>
    </source>
</evidence>
<proteinExistence type="predicted"/>
<feature type="region of interest" description="Disordered" evidence="1">
    <location>
        <begin position="1"/>
        <end position="74"/>
    </location>
</feature>
<dbReference type="Pfam" id="PF13354">
    <property type="entry name" value="Beta-lactamase2"/>
    <property type="match status" value="1"/>
</dbReference>
<dbReference type="InterPro" id="IPR000871">
    <property type="entry name" value="Beta-lactam_class-A"/>
</dbReference>
<dbReference type="eggNOG" id="COG2367">
    <property type="taxonomic scope" value="Bacteria"/>
</dbReference>
<dbReference type="InterPro" id="IPR045155">
    <property type="entry name" value="Beta-lactam_cat"/>
</dbReference>
<dbReference type="Gene3D" id="3.40.710.10">
    <property type="entry name" value="DD-peptidase/beta-lactamase superfamily"/>
    <property type="match status" value="1"/>
</dbReference>
<feature type="compositionally biased region" description="Polar residues" evidence="1">
    <location>
        <begin position="35"/>
        <end position="59"/>
    </location>
</feature>
<evidence type="ECO:0000259" key="3">
    <source>
        <dbReference type="Pfam" id="PF13354"/>
    </source>
</evidence>
<dbReference type="KEGG" id="scs:Sta7437_1288"/>
<dbReference type="GO" id="GO:0008800">
    <property type="term" value="F:beta-lactamase activity"/>
    <property type="evidence" value="ECO:0007669"/>
    <property type="project" value="InterPro"/>
</dbReference>
<dbReference type="PANTHER" id="PTHR35333">
    <property type="entry name" value="BETA-LACTAMASE"/>
    <property type="match status" value="1"/>
</dbReference>
<dbReference type="InterPro" id="IPR012338">
    <property type="entry name" value="Beta-lactam/transpept-like"/>
</dbReference>
<protein>
    <submittedName>
        <fullName evidence="4">Beta-lactamase</fullName>
    </submittedName>
</protein>
<accession>K9XQQ8</accession>
<feature type="domain" description="Beta-lactamase class A catalytic" evidence="3">
    <location>
        <begin position="172"/>
        <end position="381"/>
    </location>
</feature>
<evidence type="ECO:0000313" key="5">
    <source>
        <dbReference type="Proteomes" id="UP000010473"/>
    </source>
</evidence>
<dbReference type="AlphaFoldDB" id="K9XQQ8"/>
<keyword evidence="5" id="KW-1185">Reference proteome</keyword>
<reference evidence="5" key="1">
    <citation type="journal article" date="2013" name="Proc. Natl. Acad. Sci. U.S.A.">
        <title>Improving the coverage of the cyanobacterial phylum using diversity-driven genome sequencing.</title>
        <authorList>
            <person name="Shih P.M."/>
            <person name="Wu D."/>
            <person name="Latifi A."/>
            <person name="Axen S.D."/>
            <person name="Fewer D.P."/>
            <person name="Talla E."/>
            <person name="Calteau A."/>
            <person name="Cai F."/>
            <person name="Tandeau de Marsac N."/>
            <person name="Rippka R."/>
            <person name="Herdman M."/>
            <person name="Sivonen K."/>
            <person name="Coursin T."/>
            <person name="Laurent T."/>
            <person name="Goodwin L."/>
            <person name="Nolan M."/>
            <person name="Davenport K.W."/>
            <person name="Han C.S."/>
            <person name="Rubin E.M."/>
            <person name="Eisen J.A."/>
            <person name="Woyke T."/>
            <person name="Gugger M."/>
            <person name="Kerfeld C.A."/>
        </authorList>
    </citation>
    <scope>NUCLEOTIDE SEQUENCE [LARGE SCALE GENOMIC DNA]</scope>
    <source>
        <strain evidence="5">ATCC 29371 / PCC 7437</strain>
    </source>
</reference>
<evidence type="ECO:0000313" key="4">
    <source>
        <dbReference type="EMBL" id="AFZ34858.1"/>
    </source>
</evidence>
<organism evidence="4 5">
    <name type="scientific">Stanieria cyanosphaera (strain ATCC 29371 / PCC 7437)</name>
    <dbReference type="NCBI Taxonomy" id="111780"/>
    <lineage>
        <taxon>Bacteria</taxon>
        <taxon>Bacillati</taxon>
        <taxon>Cyanobacteriota</taxon>
        <taxon>Cyanophyceae</taxon>
        <taxon>Pleurocapsales</taxon>
        <taxon>Dermocarpellaceae</taxon>
        <taxon>Stanieria</taxon>
    </lineage>
</organism>
<dbReference type="SUPFAM" id="SSF56601">
    <property type="entry name" value="beta-lactamase/transpeptidase-like"/>
    <property type="match status" value="1"/>
</dbReference>
<dbReference type="STRING" id="111780.Sta7437_1288"/>
<name>K9XQQ8_STAC7</name>
<dbReference type="EMBL" id="CP003653">
    <property type="protein sequence ID" value="AFZ34858.1"/>
    <property type="molecule type" value="Genomic_DNA"/>
</dbReference>
<evidence type="ECO:0000256" key="1">
    <source>
        <dbReference type="SAM" id="MobiDB-lite"/>
    </source>
</evidence>
<keyword evidence="2" id="KW-0812">Transmembrane</keyword>
<dbReference type="RefSeq" id="WP_015192531.1">
    <property type="nucleotide sequence ID" value="NC_019748.1"/>
</dbReference>
<feature type="compositionally biased region" description="Basic residues" evidence="1">
    <location>
        <begin position="17"/>
        <end position="26"/>
    </location>
</feature>
<gene>
    <name evidence="4" type="ordered locus">Sta7437_1288</name>
</gene>
<dbReference type="HOGENOM" id="CLU_031960_1_2_3"/>
<dbReference type="GO" id="GO:0046677">
    <property type="term" value="P:response to antibiotic"/>
    <property type="evidence" value="ECO:0007669"/>
    <property type="project" value="InterPro"/>
</dbReference>
<dbReference type="PATRIC" id="fig|111780.3.peg.1342"/>
<dbReference type="PANTHER" id="PTHR35333:SF4">
    <property type="entry name" value="SLR0121 PROTEIN"/>
    <property type="match status" value="1"/>
</dbReference>
<keyword evidence="2" id="KW-0472">Membrane</keyword>
<feature type="transmembrane region" description="Helical" evidence="2">
    <location>
        <begin position="84"/>
        <end position="109"/>
    </location>
</feature>
<dbReference type="GO" id="GO:0030655">
    <property type="term" value="P:beta-lactam antibiotic catabolic process"/>
    <property type="evidence" value="ECO:0007669"/>
    <property type="project" value="InterPro"/>
</dbReference>